<evidence type="ECO:0000259" key="1">
    <source>
        <dbReference type="PROSITE" id="PS50987"/>
    </source>
</evidence>
<dbReference type="PRINTS" id="PR00778">
    <property type="entry name" value="HTHARSR"/>
</dbReference>
<accession>A0ABV6UKZ3</accession>
<protein>
    <submittedName>
        <fullName evidence="2">ArsR/SmtB family transcription factor</fullName>
    </submittedName>
</protein>
<dbReference type="PANTHER" id="PTHR38600">
    <property type="entry name" value="TRANSCRIPTIONAL REGULATORY PROTEIN"/>
    <property type="match status" value="1"/>
</dbReference>
<keyword evidence="3" id="KW-1185">Reference proteome</keyword>
<dbReference type="Proteomes" id="UP001592528">
    <property type="component" value="Unassembled WGS sequence"/>
</dbReference>
<dbReference type="EMBL" id="JBHEZZ010000005">
    <property type="protein sequence ID" value="MFC1402125.1"/>
    <property type="molecule type" value="Genomic_DNA"/>
</dbReference>
<dbReference type="PROSITE" id="PS50987">
    <property type="entry name" value="HTH_ARSR_2"/>
    <property type="match status" value="1"/>
</dbReference>
<gene>
    <name evidence="2" type="ORF">ACEZDJ_12585</name>
</gene>
<dbReference type="SMART" id="SM00418">
    <property type="entry name" value="HTH_ARSR"/>
    <property type="match status" value="1"/>
</dbReference>
<comment type="caution">
    <text evidence="2">The sequence shown here is derived from an EMBL/GenBank/DDBJ whole genome shotgun (WGS) entry which is preliminary data.</text>
</comment>
<feature type="domain" description="HTH arsR-type" evidence="1">
    <location>
        <begin position="1"/>
        <end position="95"/>
    </location>
</feature>
<proteinExistence type="predicted"/>
<dbReference type="InterPro" id="IPR001845">
    <property type="entry name" value="HTH_ArsR_DNA-bd_dom"/>
</dbReference>
<reference evidence="2 3" key="1">
    <citation type="submission" date="2024-09" db="EMBL/GenBank/DDBJ databases">
        <authorList>
            <person name="Lee S.D."/>
        </authorList>
    </citation>
    <scope>NUCLEOTIDE SEQUENCE [LARGE SCALE GENOMIC DNA]</scope>
    <source>
        <strain evidence="2 3">N1-5</strain>
    </source>
</reference>
<dbReference type="Pfam" id="PF12840">
    <property type="entry name" value="HTH_20"/>
    <property type="match status" value="1"/>
</dbReference>
<dbReference type="InterPro" id="IPR036388">
    <property type="entry name" value="WH-like_DNA-bd_sf"/>
</dbReference>
<dbReference type="InterPro" id="IPR036390">
    <property type="entry name" value="WH_DNA-bd_sf"/>
</dbReference>
<dbReference type="PANTHER" id="PTHR38600:SF2">
    <property type="entry name" value="SLL0088 PROTEIN"/>
    <property type="match status" value="1"/>
</dbReference>
<organism evidence="2 3">
    <name type="scientific">Streptacidiphilus cavernicola</name>
    <dbReference type="NCBI Taxonomy" id="3342716"/>
    <lineage>
        <taxon>Bacteria</taxon>
        <taxon>Bacillati</taxon>
        <taxon>Actinomycetota</taxon>
        <taxon>Actinomycetes</taxon>
        <taxon>Kitasatosporales</taxon>
        <taxon>Streptomycetaceae</taxon>
        <taxon>Streptacidiphilus</taxon>
    </lineage>
</organism>
<dbReference type="InterPro" id="IPR011991">
    <property type="entry name" value="ArsR-like_HTH"/>
</dbReference>
<dbReference type="SUPFAM" id="SSF46785">
    <property type="entry name" value="Winged helix' DNA-binding domain"/>
    <property type="match status" value="1"/>
</dbReference>
<dbReference type="NCBIfam" id="NF033788">
    <property type="entry name" value="HTH_metalloreg"/>
    <property type="match status" value="1"/>
</dbReference>
<sequence>MVERVSTPLDLTYMALADPTRRAILQRLRSAEARVTEIAEPLPMSLAAVSKHIVVLERAGLVRREVRGRDHYLSADPQPLTEAEKWISDYTGFWERRADALADHLEQHLHEGPTP</sequence>
<dbReference type="Gene3D" id="1.10.10.10">
    <property type="entry name" value="Winged helix-like DNA-binding domain superfamily/Winged helix DNA-binding domain"/>
    <property type="match status" value="1"/>
</dbReference>
<evidence type="ECO:0000313" key="2">
    <source>
        <dbReference type="EMBL" id="MFC1402125.1"/>
    </source>
</evidence>
<dbReference type="RefSeq" id="WP_030252659.1">
    <property type="nucleotide sequence ID" value="NZ_JBHEZZ010000005.1"/>
</dbReference>
<name>A0ABV6UKZ3_9ACTN</name>
<evidence type="ECO:0000313" key="3">
    <source>
        <dbReference type="Proteomes" id="UP001592528"/>
    </source>
</evidence>
<dbReference type="CDD" id="cd00090">
    <property type="entry name" value="HTH_ARSR"/>
    <property type="match status" value="1"/>
</dbReference>